<dbReference type="AlphaFoldDB" id="A0A1S8RJV6"/>
<feature type="compositionally biased region" description="Basic and acidic residues" evidence="1">
    <location>
        <begin position="31"/>
        <end position="40"/>
    </location>
</feature>
<accession>A0A1S8RJV6</accession>
<dbReference type="Proteomes" id="UP000190973">
    <property type="component" value="Unassembled WGS sequence"/>
</dbReference>
<feature type="compositionally biased region" description="Gly residues" evidence="1">
    <location>
        <begin position="1"/>
        <end position="27"/>
    </location>
</feature>
<sequence>MGTGGTTGSGMGTGGTTGGGAGTGGTTRGESIVRNRLFFD</sequence>
<reference evidence="2 3" key="1">
    <citation type="submission" date="2016-05" db="EMBL/GenBank/DDBJ databases">
        <title>Microbial solvent formation.</title>
        <authorList>
            <person name="Poehlein A."/>
            <person name="Montoya Solano J.D."/>
            <person name="Flitsch S."/>
            <person name="Krabben P."/>
            <person name="Duerre P."/>
            <person name="Daniel R."/>
        </authorList>
    </citation>
    <scope>NUCLEOTIDE SEQUENCE [LARGE SCALE GENOMIC DNA]</scope>
    <source>
        <strain evidence="2 3">DSM 53</strain>
    </source>
</reference>
<evidence type="ECO:0000256" key="1">
    <source>
        <dbReference type="SAM" id="MobiDB-lite"/>
    </source>
</evidence>
<evidence type="ECO:0000313" key="2">
    <source>
        <dbReference type="EMBL" id="OOM53462.1"/>
    </source>
</evidence>
<name>A0A1S8RJV6_CLOBE</name>
<comment type="caution">
    <text evidence="2">The sequence shown here is derived from an EMBL/GenBank/DDBJ whole genome shotgun (WGS) entry which is preliminary data.</text>
</comment>
<gene>
    <name evidence="2" type="ORF">CLBCK_47800</name>
</gene>
<evidence type="ECO:0000313" key="3">
    <source>
        <dbReference type="Proteomes" id="UP000190973"/>
    </source>
</evidence>
<organism evidence="2 3">
    <name type="scientific">Clostridium beijerinckii</name>
    <name type="common">Clostridium MP</name>
    <dbReference type="NCBI Taxonomy" id="1520"/>
    <lineage>
        <taxon>Bacteria</taxon>
        <taxon>Bacillati</taxon>
        <taxon>Bacillota</taxon>
        <taxon>Clostridia</taxon>
        <taxon>Eubacteriales</taxon>
        <taxon>Clostridiaceae</taxon>
        <taxon>Clostridium</taxon>
    </lineage>
</organism>
<proteinExistence type="predicted"/>
<feature type="region of interest" description="Disordered" evidence="1">
    <location>
        <begin position="1"/>
        <end position="40"/>
    </location>
</feature>
<dbReference type="EMBL" id="LZZI01000183">
    <property type="protein sequence ID" value="OOM53462.1"/>
    <property type="molecule type" value="Genomic_DNA"/>
</dbReference>
<protein>
    <submittedName>
        <fullName evidence="2">Uncharacterized protein</fullName>
    </submittedName>
</protein>